<accession>A0A4P2PXJ5</accession>
<evidence type="ECO:0000256" key="2">
    <source>
        <dbReference type="SAM" id="SignalP"/>
    </source>
</evidence>
<dbReference type="InterPro" id="IPR029058">
    <property type="entry name" value="AB_hydrolase_fold"/>
</dbReference>
<evidence type="ECO:0000259" key="3">
    <source>
        <dbReference type="Pfam" id="PF12697"/>
    </source>
</evidence>
<dbReference type="PANTHER" id="PTHR43798">
    <property type="entry name" value="MONOACYLGLYCEROL LIPASE"/>
    <property type="match status" value="1"/>
</dbReference>
<organism evidence="4 5">
    <name type="scientific">Sorangium cellulosum</name>
    <name type="common">Polyangium cellulosum</name>
    <dbReference type="NCBI Taxonomy" id="56"/>
    <lineage>
        <taxon>Bacteria</taxon>
        <taxon>Pseudomonadati</taxon>
        <taxon>Myxococcota</taxon>
        <taxon>Polyangia</taxon>
        <taxon>Polyangiales</taxon>
        <taxon>Polyangiaceae</taxon>
        <taxon>Sorangium</taxon>
    </lineage>
</organism>
<dbReference type="EMBL" id="CP012670">
    <property type="protein sequence ID" value="AUX21258.1"/>
    <property type="molecule type" value="Genomic_DNA"/>
</dbReference>
<dbReference type="SUPFAM" id="SSF53474">
    <property type="entry name" value="alpha/beta-Hydrolases"/>
    <property type="match status" value="1"/>
</dbReference>
<gene>
    <name evidence="4" type="ORF">SOCEGT47_017380</name>
</gene>
<dbReference type="EC" id="3.1.1.1" evidence="4"/>
<feature type="domain" description="AB hydrolase-1" evidence="3">
    <location>
        <begin position="72"/>
        <end position="311"/>
    </location>
</feature>
<dbReference type="RefSeq" id="WP_129346602.1">
    <property type="nucleotide sequence ID" value="NZ_CP012670.1"/>
</dbReference>
<dbReference type="Gene3D" id="3.40.50.1820">
    <property type="entry name" value="alpha/beta hydrolase"/>
    <property type="match status" value="1"/>
</dbReference>
<feature type="signal peptide" evidence="2">
    <location>
        <begin position="1"/>
        <end position="21"/>
    </location>
</feature>
<feature type="chain" id="PRO_5020623043" evidence="2">
    <location>
        <begin position="22"/>
        <end position="333"/>
    </location>
</feature>
<evidence type="ECO:0000256" key="1">
    <source>
        <dbReference type="ARBA" id="ARBA00022801"/>
    </source>
</evidence>
<dbReference type="Pfam" id="PF12697">
    <property type="entry name" value="Abhydrolase_6"/>
    <property type="match status" value="1"/>
</dbReference>
<dbReference type="InterPro" id="IPR050266">
    <property type="entry name" value="AB_hydrolase_sf"/>
</dbReference>
<dbReference type="GO" id="GO:0106435">
    <property type="term" value="F:carboxylesterase activity"/>
    <property type="evidence" value="ECO:0007669"/>
    <property type="project" value="UniProtKB-EC"/>
</dbReference>
<proteinExistence type="predicted"/>
<dbReference type="PANTHER" id="PTHR43798:SF31">
    <property type="entry name" value="AB HYDROLASE SUPERFAMILY PROTEIN YCLE"/>
    <property type="match status" value="1"/>
</dbReference>
<reference evidence="4 5" key="1">
    <citation type="submission" date="2015-09" db="EMBL/GenBank/DDBJ databases">
        <title>Sorangium comparison.</title>
        <authorList>
            <person name="Zaburannyi N."/>
            <person name="Bunk B."/>
            <person name="Overmann J."/>
            <person name="Mueller R."/>
        </authorList>
    </citation>
    <scope>NUCLEOTIDE SEQUENCE [LARGE SCALE GENOMIC DNA]</scope>
    <source>
        <strain evidence="4 5">So ceGT47</strain>
    </source>
</reference>
<protein>
    <submittedName>
        <fullName evidence="4">Carboxylesterase</fullName>
        <ecNumber evidence="4">3.1.1.1</ecNumber>
    </submittedName>
</protein>
<dbReference type="OrthoDB" id="5524362at2"/>
<keyword evidence="2" id="KW-0732">Signal</keyword>
<evidence type="ECO:0000313" key="5">
    <source>
        <dbReference type="Proteomes" id="UP000295781"/>
    </source>
</evidence>
<dbReference type="Proteomes" id="UP000295781">
    <property type="component" value="Chromosome"/>
</dbReference>
<dbReference type="InterPro" id="IPR000073">
    <property type="entry name" value="AB_hydrolase_1"/>
</dbReference>
<keyword evidence="1 4" id="KW-0378">Hydrolase</keyword>
<sequence>MNLYFRTVSTLLFSAALSATALPAAQAEASSSSRHTRVERLVFPVTLSDGNTYDVVGYLYYRGSYKHRPLQVLVHGLTYTHKYWDMPSFGGRDYSYARYMVAEGYAVLALDMLGAGESSKPDGDFVDLAETADSVHQILTEMRNPGGLFKWPFHRIALVGHSNGAIIGSYVQSTYNDADVLVNTGFTFTPHPIPVPPEAISAMLESSYISIPTEIRTEVFYDAATADPAVIDYDNTTIASTYTRGQFLSLLAVSADPSVALLDGVTSPVLIQFGEGDELQPASYVDSDAALYTSAEHVTTALVPYSGHILNGHLGAPIGWKQIDRWLDRNLGW</sequence>
<dbReference type="AlphaFoldDB" id="A0A4P2PXJ5"/>
<name>A0A4P2PXJ5_SORCE</name>
<dbReference type="GO" id="GO:0016020">
    <property type="term" value="C:membrane"/>
    <property type="evidence" value="ECO:0007669"/>
    <property type="project" value="TreeGrafter"/>
</dbReference>
<evidence type="ECO:0000313" key="4">
    <source>
        <dbReference type="EMBL" id="AUX21258.1"/>
    </source>
</evidence>